<dbReference type="EMBL" id="JBHRZG010000015">
    <property type="protein sequence ID" value="MFC3833861.1"/>
    <property type="molecule type" value="Genomic_DNA"/>
</dbReference>
<evidence type="ECO:0000313" key="1">
    <source>
        <dbReference type="EMBL" id="MFC3833861.1"/>
    </source>
</evidence>
<protein>
    <recommendedName>
        <fullName evidence="3">HTH marR-type domain-containing protein</fullName>
    </recommendedName>
</protein>
<comment type="caution">
    <text evidence="1">The sequence shown here is derived from an EMBL/GenBank/DDBJ whole genome shotgun (WGS) entry which is preliminary data.</text>
</comment>
<proteinExistence type="predicted"/>
<dbReference type="RefSeq" id="WP_322475017.1">
    <property type="nucleotide sequence ID" value="NZ_JBHRZG010000015.1"/>
</dbReference>
<keyword evidence="2" id="KW-1185">Reference proteome</keyword>
<accession>A0ABV7ZC40</accession>
<sequence length="155" mass="17379">MKGGTVEEQIELLNRGVPWEIRRFCDAQIVPITSASRSLKRLEEREIIACFADGVGHNRRVRSIKLTAASRRVAVSADFDEYVLSTLRDLNLEKLDPITREDVARALKRHEDTGSLWGGQIRALSVLAIGTTDNVARGSTDDRYSDQIHDNDEVC</sequence>
<evidence type="ECO:0008006" key="3">
    <source>
        <dbReference type="Google" id="ProtNLM"/>
    </source>
</evidence>
<name>A0ABV7ZC40_9DEIO</name>
<reference evidence="2" key="1">
    <citation type="journal article" date="2019" name="Int. J. Syst. Evol. Microbiol.">
        <title>The Global Catalogue of Microorganisms (GCM) 10K type strain sequencing project: providing services to taxonomists for standard genome sequencing and annotation.</title>
        <authorList>
            <consortium name="The Broad Institute Genomics Platform"/>
            <consortium name="The Broad Institute Genome Sequencing Center for Infectious Disease"/>
            <person name="Wu L."/>
            <person name="Ma J."/>
        </authorList>
    </citation>
    <scope>NUCLEOTIDE SEQUENCE [LARGE SCALE GENOMIC DNA]</scope>
    <source>
        <strain evidence="2">CCTCC AB 2017081</strain>
    </source>
</reference>
<dbReference type="Proteomes" id="UP001595803">
    <property type="component" value="Unassembled WGS sequence"/>
</dbReference>
<gene>
    <name evidence="1" type="ORF">ACFOSB_13415</name>
</gene>
<dbReference type="InterPro" id="IPR036388">
    <property type="entry name" value="WH-like_DNA-bd_sf"/>
</dbReference>
<dbReference type="Gene3D" id="1.10.10.10">
    <property type="entry name" value="Winged helix-like DNA-binding domain superfamily/Winged helix DNA-binding domain"/>
    <property type="match status" value="1"/>
</dbReference>
<evidence type="ECO:0000313" key="2">
    <source>
        <dbReference type="Proteomes" id="UP001595803"/>
    </source>
</evidence>
<organism evidence="1 2">
    <name type="scientific">Deinococcus rufus</name>
    <dbReference type="NCBI Taxonomy" id="2136097"/>
    <lineage>
        <taxon>Bacteria</taxon>
        <taxon>Thermotogati</taxon>
        <taxon>Deinococcota</taxon>
        <taxon>Deinococci</taxon>
        <taxon>Deinococcales</taxon>
        <taxon>Deinococcaceae</taxon>
        <taxon>Deinococcus</taxon>
    </lineage>
</organism>